<reference evidence="1" key="1">
    <citation type="submission" date="2023-04" db="EMBL/GenBank/DDBJ databases">
        <title>Ambrosiozyma monospora NBRC 10751.</title>
        <authorList>
            <person name="Ichikawa N."/>
            <person name="Sato H."/>
            <person name="Tonouchi N."/>
        </authorList>
    </citation>
    <scope>NUCLEOTIDE SEQUENCE</scope>
    <source>
        <strain evidence="1">NBRC 10751</strain>
    </source>
</reference>
<accession>A0ACB5SYX2</accession>
<dbReference type="Proteomes" id="UP001165064">
    <property type="component" value="Unassembled WGS sequence"/>
</dbReference>
<proteinExistence type="predicted"/>
<evidence type="ECO:0000313" key="1">
    <source>
        <dbReference type="EMBL" id="GME77197.1"/>
    </source>
</evidence>
<gene>
    <name evidence="1" type="ORF">Amon02_000293100</name>
</gene>
<dbReference type="EMBL" id="BSXS01001771">
    <property type="protein sequence ID" value="GME77197.1"/>
    <property type="molecule type" value="Genomic_DNA"/>
</dbReference>
<keyword evidence="2" id="KW-1185">Reference proteome</keyword>
<name>A0ACB5SYX2_AMBMO</name>
<comment type="caution">
    <text evidence="1">The sequence shown here is derived from an EMBL/GenBank/DDBJ whole genome shotgun (WGS) entry which is preliminary data.</text>
</comment>
<organism evidence="1 2">
    <name type="scientific">Ambrosiozyma monospora</name>
    <name type="common">Yeast</name>
    <name type="synonym">Endomycopsis monosporus</name>
    <dbReference type="NCBI Taxonomy" id="43982"/>
    <lineage>
        <taxon>Eukaryota</taxon>
        <taxon>Fungi</taxon>
        <taxon>Dikarya</taxon>
        <taxon>Ascomycota</taxon>
        <taxon>Saccharomycotina</taxon>
        <taxon>Pichiomycetes</taxon>
        <taxon>Pichiales</taxon>
        <taxon>Pichiaceae</taxon>
        <taxon>Ambrosiozyma</taxon>
    </lineage>
</organism>
<evidence type="ECO:0000313" key="2">
    <source>
        <dbReference type="Proteomes" id="UP001165064"/>
    </source>
</evidence>
<sequence length="479" mass="50369">MKTSHILVILFHILTVYPVYAAETSNDDSHLSEVTTTSTSKSSSTSTSTSTSSTTSPTSTTSTTSTTSSASSSSSSASSSDYNATAAYKSFMSASKASAKSAFSVSTASVASAKSASTESVAREKSMSTESVASVKSASKASVKSVKSQSKESVKAQKTADKLATLSMTITDPSDYTPTFNPVPSFSPTVSKLRTHSSKLTNHVIDHSFATNDFSSKLSTASQSFISSSFSNLSAVETIPASSYIAEETAAINHFIGDESGSSSANVPTSSGFPNQNETSETESECETTSIIMTTSVQSHVISSGTLTITYSATTFAAKRDEFGSDYYNTDADYIYVDPEESLTDDSLETQSKLISYAATVVVTHVSTRYHTDELQTSGTRAVVHNARREVTQSKFTNLQTYVSDYSEYVPALTDVQGYASSALSVIKTGPRVGNDSAASSLSTFSLQPANTVESKGSGNVLCPFVGLGLLSWALLLLL</sequence>
<protein>
    <submittedName>
        <fullName evidence="1">Unnamed protein product</fullName>
    </submittedName>
</protein>